<dbReference type="SUPFAM" id="SSF55729">
    <property type="entry name" value="Acyl-CoA N-acyltransferases (Nat)"/>
    <property type="match status" value="1"/>
</dbReference>
<sequence>MTETLTLRRATEADIGALDRLFQRSYRMLLEPDYSPVVLVMALPVMARAQPALIRSGLFHVVETSDGRLAGAGGWSLQAPGGRPGQRGVGHVRHVATDPAFSRRGVGRMLMAHVLLEARASGMTSLHCQSTLTAVPFYEALGFVRRGPVAVTLAGGIEFPTEFMVAQL</sequence>
<dbReference type="Pfam" id="PF13673">
    <property type="entry name" value="Acetyltransf_10"/>
    <property type="match status" value="1"/>
</dbReference>
<dbReference type="InterPro" id="IPR016181">
    <property type="entry name" value="Acyl_CoA_acyltransferase"/>
</dbReference>
<keyword evidence="5" id="KW-1185">Reference proteome</keyword>
<evidence type="ECO:0000256" key="1">
    <source>
        <dbReference type="ARBA" id="ARBA00022679"/>
    </source>
</evidence>
<evidence type="ECO:0000256" key="2">
    <source>
        <dbReference type="ARBA" id="ARBA00023315"/>
    </source>
</evidence>
<gene>
    <name evidence="4" type="ORF">KB874_18670</name>
</gene>
<dbReference type="PROSITE" id="PS51186">
    <property type="entry name" value="GNAT"/>
    <property type="match status" value="1"/>
</dbReference>
<name>A0A8J7WEF2_9RHOB</name>
<proteinExistence type="predicted"/>
<comment type="caution">
    <text evidence="4">The sequence shown here is derived from an EMBL/GenBank/DDBJ whole genome shotgun (WGS) entry which is preliminary data.</text>
</comment>
<organism evidence="4 5">
    <name type="scientific">Thetidibacter halocola</name>
    <dbReference type="NCBI Taxonomy" id="2827239"/>
    <lineage>
        <taxon>Bacteria</taxon>
        <taxon>Pseudomonadati</taxon>
        <taxon>Pseudomonadota</taxon>
        <taxon>Alphaproteobacteria</taxon>
        <taxon>Rhodobacterales</taxon>
        <taxon>Roseobacteraceae</taxon>
        <taxon>Thetidibacter</taxon>
    </lineage>
</organism>
<keyword evidence="1 4" id="KW-0808">Transferase</keyword>
<feature type="domain" description="N-acetyltransferase" evidence="3">
    <location>
        <begin position="5"/>
        <end position="166"/>
    </location>
</feature>
<accession>A0A8J7WEF2</accession>
<dbReference type="Proteomes" id="UP000681356">
    <property type="component" value="Unassembled WGS sequence"/>
</dbReference>
<dbReference type="RefSeq" id="WP_212538074.1">
    <property type="nucleotide sequence ID" value="NZ_JAGTUU010000008.1"/>
</dbReference>
<dbReference type="AlphaFoldDB" id="A0A8J7WEF2"/>
<dbReference type="EC" id="2.3.1.-" evidence="4"/>
<dbReference type="CDD" id="cd04301">
    <property type="entry name" value="NAT_SF"/>
    <property type="match status" value="1"/>
</dbReference>
<protein>
    <submittedName>
        <fullName evidence="4">GNAT family N-acetyltransferase</fullName>
        <ecNumber evidence="4">2.3.1.-</ecNumber>
    </submittedName>
</protein>
<evidence type="ECO:0000313" key="5">
    <source>
        <dbReference type="Proteomes" id="UP000681356"/>
    </source>
</evidence>
<dbReference type="PANTHER" id="PTHR43877">
    <property type="entry name" value="AMINOALKYLPHOSPHONATE N-ACETYLTRANSFERASE-RELATED-RELATED"/>
    <property type="match status" value="1"/>
</dbReference>
<dbReference type="EMBL" id="JAGTUU010000008">
    <property type="protein sequence ID" value="MBS0126115.1"/>
    <property type="molecule type" value="Genomic_DNA"/>
</dbReference>
<dbReference type="GO" id="GO:0016747">
    <property type="term" value="F:acyltransferase activity, transferring groups other than amino-acyl groups"/>
    <property type="evidence" value="ECO:0007669"/>
    <property type="project" value="InterPro"/>
</dbReference>
<evidence type="ECO:0000313" key="4">
    <source>
        <dbReference type="EMBL" id="MBS0126115.1"/>
    </source>
</evidence>
<dbReference type="InterPro" id="IPR000182">
    <property type="entry name" value="GNAT_dom"/>
</dbReference>
<reference evidence="4" key="1">
    <citation type="submission" date="2021-04" db="EMBL/GenBank/DDBJ databases">
        <authorList>
            <person name="Yoon J."/>
        </authorList>
    </citation>
    <scope>NUCLEOTIDE SEQUENCE</scope>
    <source>
        <strain evidence="4">KMU-90</strain>
    </source>
</reference>
<dbReference type="Gene3D" id="3.40.630.30">
    <property type="match status" value="1"/>
</dbReference>
<keyword evidence="2 4" id="KW-0012">Acyltransferase</keyword>
<evidence type="ECO:0000259" key="3">
    <source>
        <dbReference type="PROSITE" id="PS51186"/>
    </source>
</evidence>
<dbReference type="PANTHER" id="PTHR43877:SF1">
    <property type="entry name" value="ACETYLTRANSFERASE"/>
    <property type="match status" value="1"/>
</dbReference>
<dbReference type="InterPro" id="IPR050832">
    <property type="entry name" value="Bact_Acetyltransf"/>
</dbReference>